<gene>
    <name evidence="2" type="ORF">GGQ83_002094</name>
</gene>
<reference evidence="2 3" key="1">
    <citation type="submission" date="2020-08" db="EMBL/GenBank/DDBJ databases">
        <title>Genomic Encyclopedia of Type Strains, Phase IV (KMG-IV): sequencing the most valuable type-strain genomes for metagenomic binning, comparative biology and taxonomic classification.</title>
        <authorList>
            <person name="Goeker M."/>
        </authorList>
    </citation>
    <scope>NUCLEOTIDE SEQUENCE [LARGE SCALE GENOMIC DNA]</scope>
    <source>
        <strain evidence="2 3">DSM 19979</strain>
    </source>
</reference>
<keyword evidence="1" id="KW-0812">Transmembrane</keyword>
<feature type="transmembrane region" description="Helical" evidence="1">
    <location>
        <begin position="46"/>
        <end position="66"/>
    </location>
</feature>
<dbReference type="Proteomes" id="UP000553193">
    <property type="component" value="Unassembled WGS sequence"/>
</dbReference>
<comment type="caution">
    <text evidence="2">The sequence shown here is derived from an EMBL/GenBank/DDBJ whole genome shotgun (WGS) entry which is preliminary data.</text>
</comment>
<evidence type="ECO:0000313" key="2">
    <source>
        <dbReference type="EMBL" id="MBB3898651.1"/>
    </source>
</evidence>
<dbReference type="RefSeq" id="WP_184383748.1">
    <property type="nucleotide sequence ID" value="NZ_JACIDJ010000003.1"/>
</dbReference>
<keyword evidence="1" id="KW-1133">Transmembrane helix</keyword>
<protein>
    <submittedName>
        <fullName evidence="2">Drug/metabolite transporter (DMT)-like permease</fullName>
    </submittedName>
</protein>
<name>A0A840ABY3_9PROT</name>
<feature type="transmembrane region" description="Helical" evidence="1">
    <location>
        <begin position="15"/>
        <end position="34"/>
    </location>
</feature>
<accession>A0A840ABY3</accession>
<keyword evidence="3" id="KW-1185">Reference proteome</keyword>
<sequence>MDQTSAGQVRHEVSIAGRFVGFSIIGATVIFIIFLEKFGAPHYQPWIKWMLLGALVAGVGIPLLFFRRRVE</sequence>
<evidence type="ECO:0000256" key="1">
    <source>
        <dbReference type="SAM" id="Phobius"/>
    </source>
</evidence>
<dbReference type="EMBL" id="JACIDJ010000003">
    <property type="protein sequence ID" value="MBB3898651.1"/>
    <property type="molecule type" value="Genomic_DNA"/>
</dbReference>
<proteinExistence type="predicted"/>
<dbReference type="AlphaFoldDB" id="A0A840ABY3"/>
<evidence type="ECO:0000313" key="3">
    <source>
        <dbReference type="Proteomes" id="UP000553193"/>
    </source>
</evidence>
<keyword evidence="1" id="KW-0472">Membrane</keyword>
<organism evidence="2 3">
    <name type="scientific">Roseococcus suduntuyensis</name>
    <dbReference type="NCBI Taxonomy" id="455361"/>
    <lineage>
        <taxon>Bacteria</taxon>
        <taxon>Pseudomonadati</taxon>
        <taxon>Pseudomonadota</taxon>
        <taxon>Alphaproteobacteria</taxon>
        <taxon>Acetobacterales</taxon>
        <taxon>Roseomonadaceae</taxon>
        <taxon>Roseococcus</taxon>
    </lineage>
</organism>